<proteinExistence type="predicted"/>
<sequence>MADDEGAGSQEGVEVTTSPASTSASSSTSDLPCIAPPEAERHAGGRRHSSRSFTGLRLFGRRVAECPHRGETSEGFTLMETFGQSS</sequence>
<dbReference type="Proteomes" id="UP000824219">
    <property type="component" value="Linkage Group LG27"/>
</dbReference>
<evidence type="ECO:0000313" key="3">
    <source>
        <dbReference type="Proteomes" id="UP000824219"/>
    </source>
</evidence>
<accession>A0A9D3N3V4</accession>
<evidence type="ECO:0000313" key="2">
    <source>
        <dbReference type="EMBL" id="KAG7315312.1"/>
    </source>
</evidence>
<protein>
    <submittedName>
        <fullName evidence="2">Uncharacterized protein</fullName>
    </submittedName>
</protein>
<gene>
    <name evidence="2" type="ORF">KOW79_021400</name>
</gene>
<dbReference type="AlphaFoldDB" id="A0A9D3N3V4"/>
<reference evidence="2 3" key="1">
    <citation type="submission" date="2021-06" db="EMBL/GenBank/DDBJ databases">
        <title>Chromosome-level genome assembly of the red-tail catfish (Hemibagrus wyckioides).</title>
        <authorList>
            <person name="Shao F."/>
        </authorList>
    </citation>
    <scope>NUCLEOTIDE SEQUENCE [LARGE SCALE GENOMIC DNA]</scope>
    <source>
        <strain evidence="2">EC202008001</strain>
        <tissue evidence="2">Blood</tissue>
    </source>
</reference>
<feature type="region of interest" description="Disordered" evidence="1">
    <location>
        <begin position="1"/>
        <end position="56"/>
    </location>
</feature>
<comment type="caution">
    <text evidence="2">The sequence shown here is derived from an EMBL/GenBank/DDBJ whole genome shotgun (WGS) entry which is preliminary data.</text>
</comment>
<dbReference type="EMBL" id="JAHKSW010000027">
    <property type="protein sequence ID" value="KAG7315312.1"/>
    <property type="molecule type" value="Genomic_DNA"/>
</dbReference>
<organism evidence="2 3">
    <name type="scientific">Hemibagrus wyckioides</name>
    <dbReference type="NCBI Taxonomy" id="337641"/>
    <lineage>
        <taxon>Eukaryota</taxon>
        <taxon>Metazoa</taxon>
        <taxon>Chordata</taxon>
        <taxon>Craniata</taxon>
        <taxon>Vertebrata</taxon>
        <taxon>Euteleostomi</taxon>
        <taxon>Actinopterygii</taxon>
        <taxon>Neopterygii</taxon>
        <taxon>Teleostei</taxon>
        <taxon>Ostariophysi</taxon>
        <taxon>Siluriformes</taxon>
        <taxon>Bagridae</taxon>
        <taxon>Hemibagrus</taxon>
    </lineage>
</organism>
<evidence type="ECO:0000256" key="1">
    <source>
        <dbReference type="SAM" id="MobiDB-lite"/>
    </source>
</evidence>
<feature type="compositionally biased region" description="Low complexity" evidence="1">
    <location>
        <begin position="16"/>
        <end position="29"/>
    </location>
</feature>
<name>A0A9D3N3V4_9TELE</name>
<keyword evidence="3" id="KW-1185">Reference proteome</keyword>